<keyword evidence="2" id="KW-1185">Reference proteome</keyword>
<dbReference type="InterPro" id="IPR015797">
    <property type="entry name" value="NUDIX_hydrolase-like_dom_sf"/>
</dbReference>
<dbReference type="RefSeq" id="WP_311619766.1">
    <property type="nucleotide sequence ID" value="NZ_JAVREV010000014.1"/>
</dbReference>
<protein>
    <recommendedName>
        <fullName evidence="3">Nudix hydrolase domain-containing protein</fullName>
    </recommendedName>
</protein>
<evidence type="ECO:0000313" key="2">
    <source>
        <dbReference type="Proteomes" id="UP001183615"/>
    </source>
</evidence>
<accession>A0ABU2S9C4</accession>
<organism evidence="1 2">
    <name type="scientific">Streptomyces johnsoniae</name>
    <dbReference type="NCBI Taxonomy" id="3075532"/>
    <lineage>
        <taxon>Bacteria</taxon>
        <taxon>Bacillati</taxon>
        <taxon>Actinomycetota</taxon>
        <taxon>Actinomycetes</taxon>
        <taxon>Kitasatosporales</taxon>
        <taxon>Streptomycetaceae</taxon>
        <taxon>Streptomyces</taxon>
    </lineage>
</organism>
<reference evidence="2" key="1">
    <citation type="submission" date="2023-07" db="EMBL/GenBank/DDBJ databases">
        <title>30 novel species of actinomycetes from the DSMZ collection.</title>
        <authorList>
            <person name="Nouioui I."/>
        </authorList>
    </citation>
    <scope>NUCLEOTIDE SEQUENCE [LARGE SCALE GENOMIC DNA]</scope>
    <source>
        <strain evidence="2">DSM 41886</strain>
    </source>
</reference>
<proteinExistence type="predicted"/>
<dbReference type="SUPFAM" id="SSF55811">
    <property type="entry name" value="Nudix"/>
    <property type="match status" value="1"/>
</dbReference>
<sequence length="206" mass="23030">MHDDDGRFLMGRKNVNGHFFLSGSAILRQGQRLNGSGLNALPGGALEDEDLAAAAGNLYAAVRTGAMREMREELNFTCEGYQGYRMWTMGNTRYYGAFFRCANPKFMVVHCAQANVALRNAKNAVTEIKQGTITDYTRFRERFPLAPLDNELDTVEIWNVNTHWPTIAGWRNDQNLSWFFDILHELKEPSGRLVTGAMAAGSSMPG</sequence>
<dbReference type="Gene3D" id="3.90.79.10">
    <property type="entry name" value="Nucleoside Triphosphate Pyrophosphohydrolase"/>
    <property type="match status" value="1"/>
</dbReference>
<dbReference type="CDD" id="cd02883">
    <property type="entry name" value="NUDIX_Hydrolase"/>
    <property type="match status" value="1"/>
</dbReference>
<name>A0ABU2S9C4_9ACTN</name>
<dbReference type="EMBL" id="JAVREV010000014">
    <property type="protein sequence ID" value="MDT0445583.1"/>
    <property type="molecule type" value="Genomic_DNA"/>
</dbReference>
<evidence type="ECO:0000313" key="1">
    <source>
        <dbReference type="EMBL" id="MDT0445583.1"/>
    </source>
</evidence>
<evidence type="ECO:0008006" key="3">
    <source>
        <dbReference type="Google" id="ProtNLM"/>
    </source>
</evidence>
<dbReference type="Proteomes" id="UP001183615">
    <property type="component" value="Unassembled WGS sequence"/>
</dbReference>
<comment type="caution">
    <text evidence="1">The sequence shown here is derived from an EMBL/GenBank/DDBJ whole genome shotgun (WGS) entry which is preliminary data.</text>
</comment>
<gene>
    <name evidence="1" type="ORF">RM779_23735</name>
</gene>